<dbReference type="EMBL" id="CP014862">
    <property type="protein sequence ID" value="ASJ02352.1"/>
    <property type="molecule type" value="Genomic_DNA"/>
</dbReference>
<dbReference type="Proteomes" id="UP000250179">
    <property type="component" value="Chromosome"/>
</dbReference>
<gene>
    <name evidence="1" type="ORF">A3L09_03335</name>
</gene>
<proteinExistence type="predicted"/>
<dbReference type="KEGG" id="tprf:A3L09_03335"/>
<protein>
    <submittedName>
        <fullName evidence="1">Uncharacterized protein</fullName>
    </submittedName>
</protein>
<dbReference type="OrthoDB" id="65773at2157"/>
<dbReference type="GeneID" id="33319413"/>
<accession>A0A2Z2MCD8</accession>
<dbReference type="RefSeq" id="WP_088857614.1">
    <property type="nucleotide sequence ID" value="NZ_CP014862.1"/>
</dbReference>
<reference evidence="1 2" key="1">
    <citation type="submission" date="2016-03" db="EMBL/GenBank/DDBJ databases">
        <title>Complete genome sequence of Thermococcus profundus strain DT5432.</title>
        <authorList>
            <person name="Oger P.M."/>
        </authorList>
    </citation>
    <scope>NUCLEOTIDE SEQUENCE [LARGE SCALE GENOMIC DNA]</scope>
    <source>
        <strain evidence="1 2">DT 5432</strain>
    </source>
</reference>
<organism evidence="1 2">
    <name type="scientific">Thermococcus profundus</name>
    <dbReference type="NCBI Taxonomy" id="49899"/>
    <lineage>
        <taxon>Archaea</taxon>
        <taxon>Methanobacteriati</taxon>
        <taxon>Methanobacteriota</taxon>
        <taxon>Thermococci</taxon>
        <taxon>Thermococcales</taxon>
        <taxon>Thermococcaceae</taxon>
        <taxon>Thermococcus</taxon>
    </lineage>
</organism>
<evidence type="ECO:0000313" key="2">
    <source>
        <dbReference type="Proteomes" id="UP000250179"/>
    </source>
</evidence>
<sequence length="104" mass="11837">MPFGVPGWKWKVGRFGYTMESEPDYEEIKARAKEVLSKASKGARWIGKWGSVHIPIVVDGRIIGELWEDVDPKEVEVGAYWFGKWGTKVQLVKDGRVVGFIWLA</sequence>
<name>A0A2Z2MCD8_THEPR</name>
<keyword evidence="2" id="KW-1185">Reference proteome</keyword>
<evidence type="ECO:0000313" key="1">
    <source>
        <dbReference type="EMBL" id="ASJ02352.1"/>
    </source>
</evidence>
<dbReference type="AlphaFoldDB" id="A0A2Z2MCD8"/>